<evidence type="ECO:0000313" key="3">
    <source>
        <dbReference type="Proteomes" id="UP001232445"/>
    </source>
</evidence>
<protein>
    <submittedName>
        <fullName evidence="2">Uncharacterized protein YdiU (UPF0061 family)</fullName>
    </submittedName>
</protein>
<dbReference type="Proteomes" id="UP001232445">
    <property type="component" value="Unassembled WGS sequence"/>
</dbReference>
<dbReference type="EMBL" id="JAUSUQ010000001">
    <property type="protein sequence ID" value="MDQ0337389.1"/>
    <property type="molecule type" value="Genomic_DNA"/>
</dbReference>
<keyword evidence="3" id="KW-1185">Reference proteome</keyword>
<sequence length="69" mass="7903">MMRHSNPAVISRNHRVEEALEAAVNQGDYSVLERLLNVLSQPYAHSPEQEEYTTLPEPSDRPYRTFCGT</sequence>
<accession>A0ABU0CLU3</accession>
<evidence type="ECO:0000313" key="2">
    <source>
        <dbReference type="EMBL" id="MDQ0337389.1"/>
    </source>
</evidence>
<proteinExistence type="predicted"/>
<feature type="region of interest" description="Disordered" evidence="1">
    <location>
        <begin position="45"/>
        <end position="69"/>
    </location>
</feature>
<comment type="caution">
    <text evidence="2">The sequence shown here is derived from an EMBL/GenBank/DDBJ whole genome shotgun (WGS) entry which is preliminary data.</text>
</comment>
<name>A0ABU0CLU3_9BACI</name>
<organism evidence="2 3">
    <name type="scientific">Caldalkalibacillus uzonensis</name>
    <dbReference type="NCBI Taxonomy" id="353224"/>
    <lineage>
        <taxon>Bacteria</taxon>
        <taxon>Bacillati</taxon>
        <taxon>Bacillota</taxon>
        <taxon>Bacilli</taxon>
        <taxon>Bacillales</taxon>
        <taxon>Bacillaceae</taxon>
        <taxon>Caldalkalibacillus</taxon>
    </lineage>
</organism>
<gene>
    <name evidence="2" type="ORF">J2S00_000159</name>
</gene>
<reference evidence="2 3" key="1">
    <citation type="submission" date="2023-07" db="EMBL/GenBank/DDBJ databases">
        <title>Genomic Encyclopedia of Type Strains, Phase IV (KMG-IV): sequencing the most valuable type-strain genomes for metagenomic binning, comparative biology and taxonomic classification.</title>
        <authorList>
            <person name="Goeker M."/>
        </authorList>
    </citation>
    <scope>NUCLEOTIDE SEQUENCE [LARGE SCALE GENOMIC DNA]</scope>
    <source>
        <strain evidence="2 3">DSM 17740</strain>
    </source>
</reference>
<evidence type="ECO:0000256" key="1">
    <source>
        <dbReference type="SAM" id="MobiDB-lite"/>
    </source>
</evidence>